<keyword evidence="3" id="KW-1185">Reference proteome</keyword>
<dbReference type="InterPro" id="IPR012337">
    <property type="entry name" value="RNaseH-like_sf"/>
</dbReference>
<dbReference type="InterPro" id="IPR036397">
    <property type="entry name" value="RNaseH_sf"/>
</dbReference>
<accession>A0A371GKU4</accession>
<name>A0A371GKU4_MUCPR</name>
<reference evidence="2" key="1">
    <citation type="submission" date="2018-05" db="EMBL/GenBank/DDBJ databases">
        <title>Draft genome of Mucuna pruriens seed.</title>
        <authorList>
            <person name="Nnadi N.E."/>
            <person name="Vos R."/>
            <person name="Hasami M.H."/>
            <person name="Devisetty U.K."/>
            <person name="Aguiy J.C."/>
        </authorList>
    </citation>
    <scope>NUCLEOTIDE SEQUENCE [LARGE SCALE GENOMIC DNA]</scope>
    <source>
        <strain evidence="2">JCA_2017</strain>
    </source>
</reference>
<evidence type="ECO:0000259" key="1">
    <source>
        <dbReference type="Pfam" id="PF13456"/>
    </source>
</evidence>
<sequence>MAASGLAIEENNGWILSVDGASNQSRSEAGVILKGLNEVLIEQSLHFEFKASKNQAEYEALLAGMRLAKELEAKTLTAKSNLKLVTGQVNGEYQAKDPQLIKYLKRAIGMATTFEKFTLHHVPREQNERADLLSKLTTTHKRGVQWLVIHESISQPTIEEPTVCSVEGRRTWMSPLMEYLKDELLLTDTTEARKVARDVARRGFSFLLLRCIKGEEVRYVVKEVHEGVCDTYIGGRALASKIAKAGYYWSTLKNDCVEYVSKIRGSEHSTLGATALHHLTLAVSEVGVDILRPFSPAPSQVKYLIVAVDYFTKWIEAEPVAAISVEKIKRFY</sequence>
<dbReference type="PANTHER" id="PTHR48475:SF2">
    <property type="entry name" value="RIBONUCLEASE H"/>
    <property type="match status" value="1"/>
</dbReference>
<organism evidence="2 3">
    <name type="scientific">Mucuna pruriens</name>
    <name type="common">Velvet bean</name>
    <name type="synonym">Dolichos pruriens</name>
    <dbReference type="NCBI Taxonomy" id="157652"/>
    <lineage>
        <taxon>Eukaryota</taxon>
        <taxon>Viridiplantae</taxon>
        <taxon>Streptophyta</taxon>
        <taxon>Embryophyta</taxon>
        <taxon>Tracheophyta</taxon>
        <taxon>Spermatophyta</taxon>
        <taxon>Magnoliopsida</taxon>
        <taxon>eudicotyledons</taxon>
        <taxon>Gunneridae</taxon>
        <taxon>Pentapetalae</taxon>
        <taxon>rosids</taxon>
        <taxon>fabids</taxon>
        <taxon>Fabales</taxon>
        <taxon>Fabaceae</taxon>
        <taxon>Papilionoideae</taxon>
        <taxon>50 kb inversion clade</taxon>
        <taxon>NPAAA clade</taxon>
        <taxon>indigoferoid/millettioid clade</taxon>
        <taxon>Phaseoleae</taxon>
        <taxon>Mucuna</taxon>
    </lineage>
</organism>
<evidence type="ECO:0000313" key="2">
    <source>
        <dbReference type="EMBL" id="RDX90933.1"/>
    </source>
</evidence>
<dbReference type="EMBL" id="QJKJ01005246">
    <property type="protein sequence ID" value="RDX90933.1"/>
    <property type="molecule type" value="Genomic_DNA"/>
</dbReference>
<dbReference type="AlphaFoldDB" id="A0A371GKU4"/>
<dbReference type="InterPro" id="IPR002156">
    <property type="entry name" value="RNaseH_domain"/>
</dbReference>
<dbReference type="Pfam" id="PF13456">
    <property type="entry name" value="RVT_3"/>
    <property type="match status" value="1"/>
</dbReference>
<dbReference type="GO" id="GO:0004523">
    <property type="term" value="F:RNA-DNA hybrid ribonuclease activity"/>
    <property type="evidence" value="ECO:0007669"/>
    <property type="project" value="InterPro"/>
</dbReference>
<dbReference type="OrthoDB" id="2016287at2759"/>
<dbReference type="SUPFAM" id="SSF53098">
    <property type="entry name" value="Ribonuclease H-like"/>
    <property type="match status" value="1"/>
</dbReference>
<comment type="caution">
    <text evidence="2">The sequence shown here is derived from an EMBL/GenBank/DDBJ whole genome shotgun (WGS) entry which is preliminary data.</text>
</comment>
<dbReference type="Proteomes" id="UP000257109">
    <property type="component" value="Unassembled WGS sequence"/>
</dbReference>
<dbReference type="CDD" id="cd09279">
    <property type="entry name" value="RNase_HI_like"/>
    <property type="match status" value="1"/>
</dbReference>
<protein>
    <recommendedName>
        <fullName evidence="1">RNase H type-1 domain-containing protein</fullName>
    </recommendedName>
</protein>
<dbReference type="Gene3D" id="1.10.340.70">
    <property type="match status" value="1"/>
</dbReference>
<gene>
    <name evidence="2" type="ORF">CR513_27148</name>
</gene>
<dbReference type="GO" id="GO:0003676">
    <property type="term" value="F:nucleic acid binding"/>
    <property type="evidence" value="ECO:0007669"/>
    <property type="project" value="InterPro"/>
</dbReference>
<evidence type="ECO:0000313" key="3">
    <source>
        <dbReference type="Proteomes" id="UP000257109"/>
    </source>
</evidence>
<dbReference type="Gene3D" id="3.30.420.10">
    <property type="entry name" value="Ribonuclease H-like superfamily/Ribonuclease H"/>
    <property type="match status" value="2"/>
</dbReference>
<dbReference type="PANTHER" id="PTHR48475">
    <property type="entry name" value="RIBONUCLEASE H"/>
    <property type="match status" value="1"/>
</dbReference>
<feature type="domain" description="RNase H type-1" evidence="1">
    <location>
        <begin position="18"/>
        <end position="135"/>
    </location>
</feature>
<proteinExistence type="predicted"/>
<feature type="non-terminal residue" evidence="2">
    <location>
        <position position="1"/>
    </location>
</feature>